<dbReference type="EMBL" id="AMRL01000010">
    <property type="protein sequence ID" value="EKE75799.1"/>
    <property type="molecule type" value="Genomic_DNA"/>
</dbReference>
<organism evidence="1 2">
    <name type="scientific">Oceanibaculum indicum P24</name>
    <dbReference type="NCBI Taxonomy" id="1207063"/>
    <lineage>
        <taxon>Bacteria</taxon>
        <taxon>Pseudomonadati</taxon>
        <taxon>Pseudomonadota</taxon>
        <taxon>Alphaproteobacteria</taxon>
        <taxon>Rhodospirillales</taxon>
        <taxon>Oceanibaculaceae</taxon>
        <taxon>Oceanibaculum</taxon>
    </lineage>
</organism>
<gene>
    <name evidence="1" type="ORF">P24_09601</name>
</gene>
<dbReference type="InterPro" id="IPR038301">
    <property type="entry name" value="AraC-like_sf"/>
</dbReference>
<dbReference type="AlphaFoldDB" id="K2JZL6"/>
<dbReference type="STRING" id="1207063.P24_09601"/>
<evidence type="ECO:0000313" key="2">
    <source>
        <dbReference type="Proteomes" id="UP000006746"/>
    </source>
</evidence>
<accession>K2JZL6</accession>
<comment type="caution">
    <text evidence="1">The sequence shown here is derived from an EMBL/GenBank/DDBJ whole genome shotgun (WGS) entry which is preliminary data.</text>
</comment>
<protein>
    <submittedName>
        <fullName evidence="1">Uncharacterized protein</fullName>
    </submittedName>
</protein>
<name>K2JZL6_9PROT</name>
<proteinExistence type="predicted"/>
<dbReference type="Pfam" id="PF07323">
    <property type="entry name" value="DUF1465"/>
    <property type="match status" value="1"/>
</dbReference>
<evidence type="ECO:0000313" key="1">
    <source>
        <dbReference type="EMBL" id="EKE75799.1"/>
    </source>
</evidence>
<keyword evidence="2" id="KW-1185">Reference proteome</keyword>
<dbReference type="eggNOG" id="COG5317">
    <property type="taxonomic scope" value="Bacteria"/>
</dbReference>
<dbReference type="Gene3D" id="1.10.8.930">
    <property type="entry name" value="Protein of unknown function DUF1465"/>
    <property type="match status" value="1"/>
</dbReference>
<dbReference type="InterPro" id="IPR010848">
    <property type="entry name" value="DUF1465"/>
</dbReference>
<dbReference type="Proteomes" id="UP000006746">
    <property type="component" value="Unassembled WGS sequence"/>
</dbReference>
<reference evidence="1 2" key="1">
    <citation type="journal article" date="2012" name="J. Bacteriol.">
        <title>Genome Sequence of Oceanibaculum indicum Type Strain P24.</title>
        <authorList>
            <person name="Lai Q."/>
            <person name="Shao Z."/>
        </authorList>
    </citation>
    <scope>NUCLEOTIDE SEQUENCE [LARGE SCALE GENOMIC DNA]</scope>
    <source>
        <strain evidence="1 2">P24</strain>
    </source>
</reference>
<sequence length="167" mass="19235">MGQVANMGAMQQTTLLLERTYSELFDLIVETRDYLQASQKARLRRQPARGDFMAPSGPRQDRGLDIERVRFMAARVDEAQLSCETMRMTSRLTQAMAWLMVQKAVHHGELTSAEASEERYRLGGQEVCLAERHSEALDMPPELRRLMDRSLSVYQRIERLDRMLDAS</sequence>